<dbReference type="AlphaFoldDB" id="A0A183VFF5"/>
<reference evidence="2 3" key="2">
    <citation type="submission" date="2018-11" db="EMBL/GenBank/DDBJ databases">
        <authorList>
            <consortium name="Pathogen Informatics"/>
        </authorList>
    </citation>
    <scope>NUCLEOTIDE SEQUENCE [LARGE SCALE GENOMIC DNA]</scope>
</reference>
<evidence type="ECO:0000313" key="3">
    <source>
        <dbReference type="Proteomes" id="UP000050794"/>
    </source>
</evidence>
<name>A0A183VFF5_TOXCA</name>
<evidence type="ECO:0000256" key="1">
    <source>
        <dbReference type="SAM" id="SignalP"/>
    </source>
</evidence>
<proteinExistence type="predicted"/>
<gene>
    <name evidence="2" type="ORF">TCNE_LOCUS19475</name>
</gene>
<dbReference type="WBParaSite" id="TCNE_0001947901-mRNA-1">
    <property type="protein sequence ID" value="TCNE_0001947901-mRNA-1"/>
    <property type="gene ID" value="TCNE_0001947901"/>
</dbReference>
<protein>
    <submittedName>
        <fullName evidence="4">Secreted protein</fullName>
    </submittedName>
</protein>
<reference evidence="4" key="1">
    <citation type="submission" date="2016-06" db="UniProtKB">
        <authorList>
            <consortium name="WormBaseParasite"/>
        </authorList>
    </citation>
    <scope>IDENTIFICATION</scope>
</reference>
<sequence>MGGWHQILVVLMVDWGAATTDNFKRCRIEDDEERVQQKFGHNRAIHPNSATFLPWSTMLQIYLHDSFPADERGYGSTRMRDQCQM</sequence>
<accession>A0A183VFF5</accession>
<evidence type="ECO:0000313" key="2">
    <source>
        <dbReference type="EMBL" id="VDM50796.1"/>
    </source>
</evidence>
<dbReference type="Proteomes" id="UP000050794">
    <property type="component" value="Unassembled WGS sequence"/>
</dbReference>
<keyword evidence="1" id="KW-0732">Signal</keyword>
<organism evidence="3 4">
    <name type="scientific">Toxocara canis</name>
    <name type="common">Canine roundworm</name>
    <dbReference type="NCBI Taxonomy" id="6265"/>
    <lineage>
        <taxon>Eukaryota</taxon>
        <taxon>Metazoa</taxon>
        <taxon>Ecdysozoa</taxon>
        <taxon>Nematoda</taxon>
        <taxon>Chromadorea</taxon>
        <taxon>Rhabditida</taxon>
        <taxon>Spirurina</taxon>
        <taxon>Ascaridomorpha</taxon>
        <taxon>Ascaridoidea</taxon>
        <taxon>Toxocaridae</taxon>
        <taxon>Toxocara</taxon>
    </lineage>
</organism>
<feature type="signal peptide" evidence="1">
    <location>
        <begin position="1"/>
        <end position="20"/>
    </location>
</feature>
<feature type="chain" id="PRO_5044553762" evidence="1">
    <location>
        <begin position="21"/>
        <end position="85"/>
    </location>
</feature>
<dbReference type="EMBL" id="UYWY01026970">
    <property type="protein sequence ID" value="VDM50796.1"/>
    <property type="molecule type" value="Genomic_DNA"/>
</dbReference>
<keyword evidence="3" id="KW-1185">Reference proteome</keyword>
<evidence type="ECO:0000313" key="4">
    <source>
        <dbReference type="WBParaSite" id="TCNE_0001947901-mRNA-1"/>
    </source>
</evidence>